<name>A0A5A7RGM4_STRAF</name>
<evidence type="ECO:0000313" key="5">
    <source>
        <dbReference type="EMBL" id="GER56344.1"/>
    </source>
</evidence>
<dbReference type="OrthoDB" id="5835829at2759"/>
<dbReference type="Gene3D" id="3.40.50.2000">
    <property type="entry name" value="Glycogen Phosphorylase B"/>
    <property type="match status" value="3"/>
</dbReference>
<evidence type="ECO:0000256" key="2">
    <source>
        <dbReference type="ARBA" id="ARBA00022676"/>
    </source>
</evidence>
<dbReference type="InterPro" id="IPR002213">
    <property type="entry name" value="UDP_glucos_trans"/>
</dbReference>
<reference evidence="6" key="1">
    <citation type="journal article" date="2019" name="Curr. Biol.">
        <title>Genome Sequence of Striga asiatica Provides Insight into the Evolution of Plant Parasitism.</title>
        <authorList>
            <person name="Yoshida S."/>
            <person name="Kim S."/>
            <person name="Wafula E.K."/>
            <person name="Tanskanen J."/>
            <person name="Kim Y.M."/>
            <person name="Honaas L."/>
            <person name="Yang Z."/>
            <person name="Spallek T."/>
            <person name="Conn C.E."/>
            <person name="Ichihashi Y."/>
            <person name="Cheong K."/>
            <person name="Cui S."/>
            <person name="Der J.P."/>
            <person name="Gundlach H."/>
            <person name="Jiao Y."/>
            <person name="Hori C."/>
            <person name="Ishida J.K."/>
            <person name="Kasahara H."/>
            <person name="Kiba T."/>
            <person name="Kim M.S."/>
            <person name="Koo N."/>
            <person name="Laohavisit A."/>
            <person name="Lee Y.H."/>
            <person name="Lumba S."/>
            <person name="McCourt P."/>
            <person name="Mortimer J.C."/>
            <person name="Mutuku J.M."/>
            <person name="Nomura T."/>
            <person name="Sasaki-Sekimoto Y."/>
            <person name="Seto Y."/>
            <person name="Wang Y."/>
            <person name="Wakatake T."/>
            <person name="Sakakibara H."/>
            <person name="Demura T."/>
            <person name="Yamaguchi S."/>
            <person name="Yoneyama K."/>
            <person name="Manabe R.I."/>
            <person name="Nelson D.C."/>
            <person name="Schulman A.H."/>
            <person name="Timko M.P."/>
            <person name="dePamphilis C.W."/>
            <person name="Choi D."/>
            <person name="Shirasu K."/>
        </authorList>
    </citation>
    <scope>NUCLEOTIDE SEQUENCE [LARGE SCALE GENOMIC DNA]</scope>
    <source>
        <strain evidence="6">cv. UVA1</strain>
    </source>
</reference>
<dbReference type="PANTHER" id="PTHR48044:SF82">
    <property type="entry name" value="GLYCOSYLTRANSFERASE"/>
    <property type="match status" value="1"/>
</dbReference>
<dbReference type="Proteomes" id="UP000325081">
    <property type="component" value="Unassembled WGS sequence"/>
</dbReference>
<protein>
    <submittedName>
        <fullName evidence="5">Flavonoid glycosyltransferase UGT94C2</fullName>
    </submittedName>
</protein>
<organism evidence="5 6">
    <name type="scientific">Striga asiatica</name>
    <name type="common">Asiatic witchweed</name>
    <name type="synonym">Buchnera asiatica</name>
    <dbReference type="NCBI Taxonomy" id="4170"/>
    <lineage>
        <taxon>Eukaryota</taxon>
        <taxon>Viridiplantae</taxon>
        <taxon>Streptophyta</taxon>
        <taxon>Embryophyta</taxon>
        <taxon>Tracheophyta</taxon>
        <taxon>Spermatophyta</taxon>
        <taxon>Magnoliopsida</taxon>
        <taxon>eudicotyledons</taxon>
        <taxon>Gunneridae</taxon>
        <taxon>Pentapetalae</taxon>
        <taxon>asterids</taxon>
        <taxon>lamiids</taxon>
        <taxon>Lamiales</taxon>
        <taxon>Orobanchaceae</taxon>
        <taxon>Buchnereae</taxon>
        <taxon>Striga</taxon>
    </lineage>
</organism>
<dbReference type="GO" id="GO:0008194">
    <property type="term" value="F:UDP-glycosyltransferase activity"/>
    <property type="evidence" value="ECO:0007669"/>
    <property type="project" value="InterPro"/>
</dbReference>
<evidence type="ECO:0000313" key="6">
    <source>
        <dbReference type="Proteomes" id="UP000325081"/>
    </source>
</evidence>
<evidence type="ECO:0000256" key="3">
    <source>
        <dbReference type="ARBA" id="ARBA00022679"/>
    </source>
</evidence>
<keyword evidence="6" id="KW-1185">Reference proteome</keyword>
<dbReference type="EMBL" id="BKCP01012625">
    <property type="protein sequence ID" value="GER56344.1"/>
    <property type="molecule type" value="Genomic_DNA"/>
</dbReference>
<keyword evidence="3 5" id="KW-0808">Transferase</keyword>
<dbReference type="GO" id="GO:0016138">
    <property type="term" value="P:glycoside biosynthetic process"/>
    <property type="evidence" value="ECO:0007669"/>
    <property type="project" value="UniProtKB-ARBA"/>
</dbReference>
<feature type="compositionally biased region" description="Polar residues" evidence="4">
    <location>
        <begin position="459"/>
        <end position="468"/>
    </location>
</feature>
<sequence>MLTATDSHVVGTAIAADSPAVGTIVAADSPAAIRPCTLKILMFPWLAHGHIFPYLELAKRLLSRKNFHIHLCTIIVNFPSIQDFILKNSLQHSIDLVELHLQPSPDLPPHHQTTKNLPSNLNIPAFHFLPLGTATTSYVYHHYYSTEQTFPFPELHLADHAKESMDSFTEFLKDNIFFEDRNPFINFELSSGVVLMKTCRALEGKYIDYLSGAFRKKLRTVGPLAATVISGSSEILRWLDGKGPRSTMYVSFGSECFPSKEEMAEIARGLESCHASFVWVVRFPAEGSIPLEEALPEGFLGRVGERGMVVVGWAPQADVLAHRSTGGFVSHCGWSSLMESVYYGVPVIGMPMKLNMFIDVKMMVDAGVCVEVERKGNGEVYKGEEIAKAINEVIVEKTGEQMRGRALELSEKMRVKKRWRWMQRLVNKAPTTNHSLHPSPPPLPPSSSRSTQASFASSVHSDTINSSPMPEKEMVELHDDESLEMRAKGVVTNSSSAIVAFQERQLSTSMEIEKTV</sequence>
<dbReference type="CDD" id="cd03784">
    <property type="entry name" value="GT1_Gtf-like"/>
    <property type="match status" value="1"/>
</dbReference>
<proteinExistence type="inferred from homology"/>
<feature type="compositionally biased region" description="Low complexity" evidence="4">
    <location>
        <begin position="446"/>
        <end position="458"/>
    </location>
</feature>
<keyword evidence="2" id="KW-0328">Glycosyltransferase</keyword>
<dbReference type="SUPFAM" id="SSF53756">
    <property type="entry name" value="UDP-Glycosyltransferase/glycogen phosphorylase"/>
    <property type="match status" value="1"/>
</dbReference>
<dbReference type="AlphaFoldDB" id="A0A5A7RGM4"/>
<comment type="similarity">
    <text evidence="1">Belongs to the UDP-glycosyltransferase family.</text>
</comment>
<accession>A0A5A7RGM4</accession>
<feature type="region of interest" description="Disordered" evidence="4">
    <location>
        <begin position="429"/>
        <end position="471"/>
    </location>
</feature>
<comment type="caution">
    <text evidence="5">The sequence shown here is derived from an EMBL/GenBank/DDBJ whole genome shotgun (WGS) entry which is preliminary data.</text>
</comment>
<dbReference type="FunFam" id="3.40.50.2000:FF:000060">
    <property type="entry name" value="Glycosyltransferase"/>
    <property type="match status" value="1"/>
</dbReference>
<evidence type="ECO:0000256" key="1">
    <source>
        <dbReference type="ARBA" id="ARBA00009995"/>
    </source>
</evidence>
<gene>
    <name evidence="5" type="ORF">STAS_34069</name>
</gene>
<dbReference type="PANTHER" id="PTHR48044">
    <property type="entry name" value="GLYCOSYLTRANSFERASE"/>
    <property type="match status" value="1"/>
</dbReference>
<dbReference type="Pfam" id="PF00201">
    <property type="entry name" value="UDPGT"/>
    <property type="match status" value="1"/>
</dbReference>
<evidence type="ECO:0000256" key="4">
    <source>
        <dbReference type="SAM" id="MobiDB-lite"/>
    </source>
</evidence>